<dbReference type="InterPro" id="IPR006283">
    <property type="entry name" value="ThiL-like"/>
</dbReference>
<name>A0A8D6PUC5_9EURY</name>
<dbReference type="PIRSF" id="PIRSF036541">
    <property type="entry name" value="UCP036541_AIR"/>
    <property type="match status" value="1"/>
</dbReference>
<feature type="domain" description="PurM-like C-terminal" evidence="2">
    <location>
        <begin position="193"/>
        <end position="279"/>
    </location>
</feature>
<dbReference type="PANTHER" id="PTHR30270">
    <property type="entry name" value="THIAMINE-MONOPHOSPHATE KINASE"/>
    <property type="match status" value="1"/>
</dbReference>
<dbReference type="SUPFAM" id="SSF55326">
    <property type="entry name" value="PurM N-terminal domain-like"/>
    <property type="match status" value="1"/>
</dbReference>
<dbReference type="KEGG" id="mesg:MLAUSG7_0910"/>
<evidence type="ECO:0000259" key="1">
    <source>
        <dbReference type="Pfam" id="PF00586"/>
    </source>
</evidence>
<keyword evidence="4" id="KW-1185">Reference proteome</keyword>
<evidence type="ECO:0000313" key="3">
    <source>
        <dbReference type="EMBL" id="CAB3288810.1"/>
    </source>
</evidence>
<feature type="domain" description="PurM-like N-terminal" evidence="1">
    <location>
        <begin position="69"/>
        <end position="147"/>
    </location>
</feature>
<evidence type="ECO:0000313" key="4">
    <source>
        <dbReference type="Proteomes" id="UP000679213"/>
    </source>
</evidence>
<organism evidence="3 4">
    <name type="scientific">Methanocaldococcus lauensis</name>
    <dbReference type="NCBI Taxonomy" id="2546128"/>
    <lineage>
        <taxon>Archaea</taxon>
        <taxon>Methanobacteriati</taxon>
        <taxon>Methanobacteriota</taxon>
        <taxon>Methanomada group</taxon>
        <taxon>Methanococci</taxon>
        <taxon>Methanococcales</taxon>
        <taxon>Methanocaldococcaceae</taxon>
        <taxon>Methanocaldococcus</taxon>
    </lineage>
</organism>
<proteinExistence type="predicted"/>
<dbReference type="GO" id="GO:0009228">
    <property type="term" value="P:thiamine biosynthetic process"/>
    <property type="evidence" value="ECO:0007669"/>
    <property type="project" value="InterPro"/>
</dbReference>
<dbReference type="Pfam" id="PF00586">
    <property type="entry name" value="AIRS"/>
    <property type="match status" value="1"/>
</dbReference>
<dbReference type="Proteomes" id="UP000679213">
    <property type="component" value="Chromosome I"/>
</dbReference>
<accession>A0A8D6PUC5</accession>
<dbReference type="InterPro" id="IPR016188">
    <property type="entry name" value="PurM-like_N"/>
</dbReference>
<protein>
    <submittedName>
        <fullName evidence="3">AIR synthase related protein domain protein</fullName>
    </submittedName>
</protein>
<dbReference type="GO" id="GO:0009030">
    <property type="term" value="F:thiamine-phosphate kinase activity"/>
    <property type="evidence" value="ECO:0007669"/>
    <property type="project" value="InterPro"/>
</dbReference>
<dbReference type="InterPro" id="IPR036921">
    <property type="entry name" value="PurM-like_N_sf"/>
</dbReference>
<dbReference type="InterPro" id="IPR011414">
    <property type="entry name" value="UCP036541_AIR"/>
</dbReference>
<dbReference type="AlphaFoldDB" id="A0A8D6PUC5"/>
<dbReference type="InterPro" id="IPR036676">
    <property type="entry name" value="PurM-like_C_sf"/>
</dbReference>
<evidence type="ECO:0000259" key="2">
    <source>
        <dbReference type="Pfam" id="PF02769"/>
    </source>
</evidence>
<reference evidence="3 4" key="1">
    <citation type="submission" date="2020-04" db="EMBL/GenBank/DDBJ databases">
        <authorList>
            <consortium name="Genoscope - CEA"/>
            <person name="William W."/>
        </authorList>
    </citation>
    <scope>NUCLEOTIDE SEQUENCE [LARGE SCALE GENOMIC DNA]</scope>
    <source>
        <strain evidence="3 4">SG7</strain>
    </source>
</reference>
<dbReference type="EMBL" id="LR792632">
    <property type="protein sequence ID" value="CAB3288810.1"/>
    <property type="molecule type" value="Genomic_DNA"/>
</dbReference>
<dbReference type="PANTHER" id="PTHR30270:SF3">
    <property type="entry name" value="THIAMINE-MONOPHOSPHATE KINASE"/>
    <property type="match status" value="1"/>
</dbReference>
<gene>
    <name evidence="3" type="ORF">MLAUSG7_0910</name>
</gene>
<dbReference type="Gene3D" id="3.90.650.10">
    <property type="entry name" value="PurM-like C-terminal domain"/>
    <property type="match status" value="1"/>
</dbReference>
<dbReference type="InterPro" id="IPR010918">
    <property type="entry name" value="PurM-like_C_dom"/>
</dbReference>
<sequence>MNNKIFGVIMENLEYELKIAINHILETNYPRKAFWHFDDLVENLKCGIKAGDDAIVVNNFVLNMEGPYPLKLGSKTALIHTACDVVAMGAKPKFALNAIQAKNEDEIKYAVNGLRKQSVGLNIPIIGGNTQTIEGLKSCISVAVFGELIDENLIIRDGGAKEGDLLIMLGDPVEGDVGERIYKAKKKFDTYLEILNKNIKINACKDASRGGWLGNLLEMLIKSKKGANIYSLPYPRATRYLGTYILAVPEEEYKKVVDIAVKNRCPIILFGKILERPSLIIGTKEYISESDMLKLIKNFPYKY</sequence>
<dbReference type="Gene3D" id="3.30.1330.10">
    <property type="entry name" value="PurM-like, N-terminal domain"/>
    <property type="match status" value="1"/>
</dbReference>
<dbReference type="SUPFAM" id="SSF56042">
    <property type="entry name" value="PurM C-terminal domain-like"/>
    <property type="match status" value="1"/>
</dbReference>
<dbReference type="Pfam" id="PF02769">
    <property type="entry name" value="AIRS_C"/>
    <property type="match status" value="1"/>
</dbReference>